<name>A0AAJ0GAP8_9PEZI</name>
<evidence type="ECO:0000313" key="4">
    <source>
        <dbReference type="Proteomes" id="UP001271007"/>
    </source>
</evidence>
<dbReference type="PANTHER" id="PTHR47585:SF1">
    <property type="entry name" value="DUF1446 DOMAIN-CONTAINING PROTEIN"/>
    <property type="match status" value="1"/>
</dbReference>
<dbReference type="InterPro" id="IPR056362">
    <property type="entry name" value="AtuA-like_ferredoxin_dom"/>
</dbReference>
<organism evidence="3 4">
    <name type="scientific">Extremus antarcticus</name>
    <dbReference type="NCBI Taxonomy" id="702011"/>
    <lineage>
        <taxon>Eukaryota</taxon>
        <taxon>Fungi</taxon>
        <taxon>Dikarya</taxon>
        <taxon>Ascomycota</taxon>
        <taxon>Pezizomycotina</taxon>
        <taxon>Dothideomycetes</taxon>
        <taxon>Dothideomycetidae</taxon>
        <taxon>Mycosphaerellales</taxon>
        <taxon>Extremaceae</taxon>
        <taxon>Extremus</taxon>
    </lineage>
</organism>
<proteinExistence type="predicted"/>
<feature type="domain" description="Acyclic terpene utilisation N-terminal" evidence="1">
    <location>
        <begin position="8"/>
        <end position="483"/>
    </location>
</feature>
<evidence type="ECO:0008006" key="5">
    <source>
        <dbReference type="Google" id="ProtNLM"/>
    </source>
</evidence>
<protein>
    <recommendedName>
        <fullName evidence="5">DUF1446-domain-containing protein</fullName>
    </recommendedName>
</protein>
<dbReference type="PANTHER" id="PTHR47585">
    <property type="match status" value="1"/>
</dbReference>
<evidence type="ECO:0000259" key="1">
    <source>
        <dbReference type="Pfam" id="PF07287"/>
    </source>
</evidence>
<dbReference type="Pfam" id="PF23544">
    <property type="entry name" value="AtuA_ferredoxin"/>
    <property type="match status" value="1"/>
</dbReference>
<keyword evidence="4" id="KW-1185">Reference proteome</keyword>
<evidence type="ECO:0000313" key="3">
    <source>
        <dbReference type="EMBL" id="KAK3054675.1"/>
    </source>
</evidence>
<gene>
    <name evidence="3" type="ORF">LTR09_004404</name>
</gene>
<feature type="domain" description="AtuA-like ferredoxin-fold" evidence="2">
    <location>
        <begin position="530"/>
        <end position="628"/>
    </location>
</feature>
<dbReference type="Pfam" id="PF07287">
    <property type="entry name" value="AtuA"/>
    <property type="match status" value="1"/>
</dbReference>
<accession>A0AAJ0GAP8</accession>
<dbReference type="Proteomes" id="UP001271007">
    <property type="component" value="Unassembled WGS sequence"/>
</dbReference>
<sequence length="649" mass="71396">MGSTQRAVRIANCSGAEPDPGRHMYNQAKYGQVDVITGDYLAGKLKAVRNSDQGVMLMANLEVNLANNAEAYHRGEHTGWIPTCWEGIEMSLDIINVKRIKLVVNGGCLNPKGLAEKTHEMVTSKGLDLTVAYAEGDDLLDRAYDILGTSTEEKLEHLDTVNANVQLVKDTKAFLDDRGGMPIVSTNAYLGIRAIRRGLDEGADIVICGRVADASPVIAAAAWWHGWADDNFDQLAGALIAGHLIECSTYTTGANFAGFHTHDIPELLDLGLPIAEIEANGECIITKHEALNGFVDADTVTCQLLYELQGTIYLNSDVKADITNIRVENESKDRVRVSGVKGAPPPSTTKLAVFYKGGYQCELLVNATGYATAKKFALQEAQLRHKLKEWGVLDKFDVLDFQWVGRPEANPSCQLASTTYLRIFAQAKDKAICGKLLAAWATNVMQHFSGFHSTMDHRTAIPREFLAFYPAVISQNELEESINIISKKGDNVHKTIVGPPKKSEPIGERENYNTTSPADLSTFGETAMAPLGDVALARSGDKGANVNLGVYVHTQEEWDWLRTVMTRKKLQELMGTTWEDWFYIERCEMVEIKAVHFVVYGPLGRGCSSSKILDALGKGFGEFIRDRHLEIPKKFLGKWESQAGSLAKL</sequence>
<reference evidence="3" key="1">
    <citation type="submission" date="2023-04" db="EMBL/GenBank/DDBJ databases">
        <title>Black Yeasts Isolated from many extreme environments.</title>
        <authorList>
            <person name="Coleine C."/>
            <person name="Stajich J.E."/>
            <person name="Selbmann L."/>
        </authorList>
    </citation>
    <scope>NUCLEOTIDE SEQUENCE</scope>
    <source>
        <strain evidence="3">CCFEE 5312</strain>
    </source>
</reference>
<dbReference type="EMBL" id="JAWDJX010000011">
    <property type="protein sequence ID" value="KAK3054675.1"/>
    <property type="molecule type" value="Genomic_DNA"/>
</dbReference>
<dbReference type="AlphaFoldDB" id="A0AAJ0GAP8"/>
<dbReference type="InterPro" id="IPR010839">
    <property type="entry name" value="AtuA_N"/>
</dbReference>
<comment type="caution">
    <text evidence="3">The sequence shown here is derived from an EMBL/GenBank/DDBJ whole genome shotgun (WGS) entry which is preliminary data.</text>
</comment>
<evidence type="ECO:0000259" key="2">
    <source>
        <dbReference type="Pfam" id="PF23544"/>
    </source>
</evidence>